<feature type="region of interest" description="Disordered" evidence="1">
    <location>
        <begin position="1"/>
        <end position="148"/>
    </location>
</feature>
<evidence type="ECO:0000313" key="2">
    <source>
        <dbReference type="EMBL" id="KAK3056472.1"/>
    </source>
</evidence>
<dbReference type="AlphaFoldDB" id="A0AAJ0GFD6"/>
<comment type="caution">
    <text evidence="2">The sequence shown here is derived from an EMBL/GenBank/DDBJ whole genome shotgun (WGS) entry which is preliminary data.</text>
</comment>
<dbReference type="Proteomes" id="UP001271007">
    <property type="component" value="Unassembled WGS sequence"/>
</dbReference>
<gene>
    <name evidence="2" type="ORF">LTR09_002979</name>
</gene>
<evidence type="ECO:0000256" key="1">
    <source>
        <dbReference type="SAM" id="MobiDB-lite"/>
    </source>
</evidence>
<organism evidence="2 3">
    <name type="scientific">Extremus antarcticus</name>
    <dbReference type="NCBI Taxonomy" id="702011"/>
    <lineage>
        <taxon>Eukaryota</taxon>
        <taxon>Fungi</taxon>
        <taxon>Dikarya</taxon>
        <taxon>Ascomycota</taxon>
        <taxon>Pezizomycotina</taxon>
        <taxon>Dothideomycetes</taxon>
        <taxon>Dothideomycetidae</taxon>
        <taxon>Mycosphaerellales</taxon>
        <taxon>Extremaceae</taxon>
        <taxon>Extremus</taxon>
    </lineage>
</organism>
<name>A0AAJ0GFD6_9PEZI</name>
<dbReference type="EMBL" id="JAWDJX010000006">
    <property type="protein sequence ID" value="KAK3056472.1"/>
    <property type="molecule type" value="Genomic_DNA"/>
</dbReference>
<feature type="compositionally biased region" description="Basic and acidic residues" evidence="1">
    <location>
        <begin position="131"/>
        <end position="145"/>
    </location>
</feature>
<accession>A0AAJ0GFD6</accession>
<evidence type="ECO:0000313" key="3">
    <source>
        <dbReference type="Proteomes" id="UP001271007"/>
    </source>
</evidence>
<feature type="compositionally biased region" description="Low complexity" evidence="1">
    <location>
        <begin position="87"/>
        <end position="101"/>
    </location>
</feature>
<protein>
    <submittedName>
        <fullName evidence="2">Uncharacterized protein</fullName>
    </submittedName>
</protein>
<proteinExistence type="predicted"/>
<sequence length="162" mass="17642">MSQQSNERQSSRRTTGKGAPVPRSFGDRRTLTRARTTANHKPSTNKEQVDASAATTGEGAECQSKDTSQGQQRPQQPPVPSLNLNGDPLDPVSDDLLSKVDGTQSWAEQAEGIVEEPDTLSPTKRWPMRRRTSDPKPDAEAERTANEAADSLLNAFKSKAGW</sequence>
<reference evidence="2" key="1">
    <citation type="submission" date="2023-04" db="EMBL/GenBank/DDBJ databases">
        <title>Black Yeasts Isolated from many extreme environments.</title>
        <authorList>
            <person name="Coleine C."/>
            <person name="Stajich J.E."/>
            <person name="Selbmann L."/>
        </authorList>
    </citation>
    <scope>NUCLEOTIDE SEQUENCE</scope>
    <source>
        <strain evidence="2">CCFEE 5312</strain>
    </source>
</reference>
<keyword evidence="3" id="KW-1185">Reference proteome</keyword>